<dbReference type="SMART" id="SM00382">
    <property type="entry name" value="AAA"/>
    <property type="match status" value="1"/>
</dbReference>
<keyword evidence="4 7" id="KW-0067">ATP-binding</keyword>
<evidence type="ECO:0000256" key="5">
    <source>
        <dbReference type="ARBA" id="ARBA00022967"/>
    </source>
</evidence>
<dbReference type="InterPro" id="IPR017879">
    <property type="entry name" value="PotA_ATP-bd"/>
</dbReference>
<dbReference type="PANTHER" id="PTHR42781">
    <property type="entry name" value="SPERMIDINE/PUTRESCINE IMPORT ATP-BINDING PROTEIN POTA"/>
    <property type="match status" value="1"/>
</dbReference>
<comment type="function">
    <text evidence="7">Part of the ABC transporter complex PotABCD involved in spermidine/putrescine import. Responsible for energy coupling to the transport system.</text>
</comment>
<dbReference type="Gene3D" id="2.40.50.100">
    <property type="match status" value="1"/>
</dbReference>
<dbReference type="InterPro" id="IPR012340">
    <property type="entry name" value="NA-bd_OB-fold"/>
</dbReference>
<evidence type="ECO:0000313" key="10">
    <source>
        <dbReference type="Proteomes" id="UP001597186"/>
    </source>
</evidence>
<dbReference type="InterPro" id="IPR003439">
    <property type="entry name" value="ABC_transporter-like_ATP-bd"/>
</dbReference>
<evidence type="ECO:0000259" key="8">
    <source>
        <dbReference type="PROSITE" id="PS50893"/>
    </source>
</evidence>
<dbReference type="InterPro" id="IPR027417">
    <property type="entry name" value="P-loop_NTPase"/>
</dbReference>
<dbReference type="GO" id="GO:0005524">
    <property type="term" value="F:ATP binding"/>
    <property type="evidence" value="ECO:0007669"/>
    <property type="project" value="UniProtKB-KW"/>
</dbReference>
<evidence type="ECO:0000313" key="9">
    <source>
        <dbReference type="EMBL" id="MFD1510206.1"/>
    </source>
</evidence>
<dbReference type="PANTHER" id="PTHR42781:SF4">
    <property type="entry name" value="SPERMIDINE_PUTRESCINE IMPORT ATP-BINDING PROTEIN POTA"/>
    <property type="match status" value="1"/>
</dbReference>
<dbReference type="EC" id="7.6.2.11" evidence="7"/>
<reference evidence="10" key="1">
    <citation type="journal article" date="2019" name="Int. J. Syst. Evol. Microbiol.">
        <title>The Global Catalogue of Microorganisms (GCM) 10K type strain sequencing project: providing services to taxonomists for standard genome sequencing and annotation.</title>
        <authorList>
            <consortium name="The Broad Institute Genomics Platform"/>
            <consortium name="The Broad Institute Genome Sequencing Center for Infectious Disease"/>
            <person name="Wu L."/>
            <person name="Ma J."/>
        </authorList>
    </citation>
    <scope>NUCLEOTIDE SEQUENCE [LARGE SCALE GENOMIC DNA]</scope>
    <source>
        <strain evidence="10">CGMCC 1.12477</strain>
    </source>
</reference>
<dbReference type="InterPro" id="IPR013611">
    <property type="entry name" value="Transp-assoc_OB_typ2"/>
</dbReference>
<gene>
    <name evidence="7" type="primary">potA</name>
    <name evidence="9" type="ORF">ACFTOW_12415</name>
</gene>
<keyword evidence="6 7" id="KW-0472">Membrane</keyword>
<dbReference type="InterPro" id="IPR008995">
    <property type="entry name" value="Mo/tungstate-bd_C_term_dom"/>
</dbReference>
<evidence type="ECO:0000256" key="1">
    <source>
        <dbReference type="ARBA" id="ARBA00022448"/>
    </source>
</evidence>
<dbReference type="InterPro" id="IPR005893">
    <property type="entry name" value="PotA-like"/>
</dbReference>
<dbReference type="Pfam" id="PF08402">
    <property type="entry name" value="TOBE_2"/>
    <property type="match status" value="1"/>
</dbReference>
<dbReference type="CDD" id="cd03300">
    <property type="entry name" value="ABC_PotA_N"/>
    <property type="match status" value="1"/>
</dbReference>
<accession>A0ABW4EHQ9</accession>
<dbReference type="SUPFAM" id="SSF50331">
    <property type="entry name" value="MOP-like"/>
    <property type="match status" value="1"/>
</dbReference>
<keyword evidence="2 7" id="KW-1003">Cell membrane</keyword>
<dbReference type="SUPFAM" id="SSF52540">
    <property type="entry name" value="P-loop containing nucleoside triphosphate hydrolases"/>
    <property type="match status" value="1"/>
</dbReference>
<evidence type="ECO:0000256" key="7">
    <source>
        <dbReference type="RuleBase" id="RU364083"/>
    </source>
</evidence>
<evidence type="ECO:0000256" key="6">
    <source>
        <dbReference type="ARBA" id="ARBA00023136"/>
    </source>
</evidence>
<keyword evidence="1 7" id="KW-0813">Transport</keyword>
<keyword evidence="3 7" id="KW-0547">Nucleotide-binding</keyword>
<organism evidence="9 10">
    <name type="scientific">Lacimonas salitolerans</name>
    <dbReference type="NCBI Taxonomy" id="1323750"/>
    <lineage>
        <taxon>Bacteria</taxon>
        <taxon>Pseudomonadati</taxon>
        <taxon>Pseudomonadota</taxon>
        <taxon>Alphaproteobacteria</taxon>
        <taxon>Rhodobacterales</taxon>
        <taxon>Paracoccaceae</taxon>
        <taxon>Lacimonas</taxon>
    </lineage>
</organism>
<sequence>MIEITNVTKIFTGRGAPFTALDDVSVTIRENEFFTLLGPSGCGKTTLLRVIAGFIDPTKGSVTLDGQDLVSLPPYRRPVNTVFQSYALFPHMTVAQNIAFGLEMQDKPRAEVKATVDEMLALVRMTEMADRKTSEISGGQQQRVALARALAPRPKVLLLDEPLSALDFKLRKDMQLELKRLQSETGITFIFVTHDQEEALTMSDRIAVMHDGDIRQIGGPRDIYDHPAERFVADFIGDTNFLSVELLETKGEVAQIRLPSGVETQVRAPDETIAPGPVTLAVRPEHATLLGGEGATLPGTLANVVYFGTDTHFHVDLDGGARFVLRQQNQHGQTQVFNAGDAVTVTLAPGVGQVLRD</sequence>
<dbReference type="PROSITE" id="PS50893">
    <property type="entry name" value="ABC_TRANSPORTER_2"/>
    <property type="match status" value="1"/>
</dbReference>
<dbReference type="Gene3D" id="3.40.50.300">
    <property type="entry name" value="P-loop containing nucleotide triphosphate hydrolases"/>
    <property type="match status" value="1"/>
</dbReference>
<dbReference type="NCBIfam" id="TIGR01187">
    <property type="entry name" value="potA"/>
    <property type="match status" value="1"/>
</dbReference>
<dbReference type="Proteomes" id="UP001597186">
    <property type="component" value="Unassembled WGS sequence"/>
</dbReference>
<dbReference type="EMBL" id="JBHUDD010000059">
    <property type="protein sequence ID" value="MFD1510206.1"/>
    <property type="molecule type" value="Genomic_DNA"/>
</dbReference>
<proteinExistence type="inferred from homology"/>
<dbReference type="PROSITE" id="PS00211">
    <property type="entry name" value="ABC_TRANSPORTER_1"/>
    <property type="match status" value="1"/>
</dbReference>
<comment type="similarity">
    <text evidence="7">Belongs to the ABC transporter superfamily. Spermidine/putrescine importer (TC 3.A.1.11.1) family.</text>
</comment>
<protein>
    <recommendedName>
        <fullName evidence="7">Spermidine/putrescine import ATP-binding protein PotA</fullName>
        <ecNumber evidence="7">7.6.2.11</ecNumber>
    </recommendedName>
</protein>
<evidence type="ECO:0000256" key="2">
    <source>
        <dbReference type="ARBA" id="ARBA00022475"/>
    </source>
</evidence>
<comment type="catalytic activity">
    <reaction evidence="7">
        <text>ATP + H2O + polyamine-[polyamine-binding protein]Side 1 = ADP + phosphate + polyamineSide 2 + [polyamine-binding protein]Side 1.</text>
        <dbReference type="EC" id="7.6.2.11"/>
    </reaction>
</comment>
<evidence type="ECO:0000256" key="3">
    <source>
        <dbReference type="ARBA" id="ARBA00022741"/>
    </source>
</evidence>
<comment type="subunit">
    <text evidence="7">The complex is composed of two ATP-binding proteins (PotA), two transmembrane proteins (PotB and PotC) and a solute-binding protein (PotD).</text>
</comment>
<dbReference type="InterPro" id="IPR003593">
    <property type="entry name" value="AAA+_ATPase"/>
</dbReference>
<dbReference type="InterPro" id="IPR050093">
    <property type="entry name" value="ABC_SmlMolc_Importer"/>
</dbReference>
<keyword evidence="10" id="KW-1185">Reference proteome</keyword>
<dbReference type="Gene3D" id="2.40.50.140">
    <property type="entry name" value="Nucleic acid-binding proteins"/>
    <property type="match status" value="1"/>
</dbReference>
<dbReference type="RefSeq" id="WP_379916143.1">
    <property type="nucleotide sequence ID" value="NZ_JBHUDD010000059.1"/>
</dbReference>
<keyword evidence="5 7" id="KW-1278">Translocase</keyword>
<evidence type="ECO:0000256" key="4">
    <source>
        <dbReference type="ARBA" id="ARBA00022840"/>
    </source>
</evidence>
<feature type="domain" description="ABC transporter" evidence="8">
    <location>
        <begin position="2"/>
        <end position="236"/>
    </location>
</feature>
<comment type="caution">
    <text evidence="9">The sequence shown here is derived from an EMBL/GenBank/DDBJ whole genome shotgun (WGS) entry which is preliminary data.</text>
</comment>
<dbReference type="Pfam" id="PF00005">
    <property type="entry name" value="ABC_tran"/>
    <property type="match status" value="1"/>
</dbReference>
<name>A0ABW4EHQ9_9RHOB</name>
<dbReference type="InterPro" id="IPR017871">
    <property type="entry name" value="ABC_transporter-like_CS"/>
</dbReference>